<dbReference type="EMBL" id="VCGU01000009">
    <property type="protein sequence ID" value="TRY70663.1"/>
    <property type="molecule type" value="Genomic_DNA"/>
</dbReference>
<dbReference type="Gene3D" id="1.10.357.50">
    <property type="match status" value="1"/>
</dbReference>
<keyword evidence="4" id="KW-0479">Metal-binding</keyword>
<feature type="coiled-coil region" evidence="12">
    <location>
        <begin position="291"/>
        <end position="318"/>
    </location>
</feature>
<keyword evidence="6" id="KW-0653">Protein transport</keyword>
<evidence type="ECO:0000256" key="9">
    <source>
        <dbReference type="ARBA" id="ARBA00023136"/>
    </source>
</evidence>
<dbReference type="PROSITE" id="PS51258">
    <property type="entry name" value="MHD1"/>
    <property type="match status" value="1"/>
</dbReference>
<proteinExistence type="predicted"/>
<evidence type="ECO:0000256" key="7">
    <source>
        <dbReference type="ARBA" id="ARBA00023018"/>
    </source>
</evidence>
<evidence type="ECO:0000256" key="4">
    <source>
        <dbReference type="ARBA" id="ARBA00022723"/>
    </source>
</evidence>
<dbReference type="STRING" id="6832.A0A553NYZ6"/>
<dbReference type="InterPro" id="IPR014770">
    <property type="entry name" value="Munc13_1"/>
</dbReference>
<keyword evidence="7" id="KW-0770">Synapse</keyword>
<feature type="domain" description="MHD1" evidence="16">
    <location>
        <begin position="947"/>
        <end position="1078"/>
    </location>
</feature>
<evidence type="ECO:0000256" key="8">
    <source>
        <dbReference type="ARBA" id="ARBA00023121"/>
    </source>
</evidence>
<dbReference type="InterPro" id="IPR057457">
    <property type="entry name" value="CAPS_C2"/>
</dbReference>
<accession>A0A553NYZ6</accession>
<dbReference type="OMA" id="FAFCATH"/>
<dbReference type="PANTHER" id="PTHR12166">
    <property type="entry name" value="CALCIUM-DEPENDENT SECRETION ACTIVATOR"/>
    <property type="match status" value="1"/>
</dbReference>
<dbReference type="GO" id="GO:0098793">
    <property type="term" value="C:presynapse"/>
    <property type="evidence" value="ECO:0007669"/>
    <property type="project" value="GOC"/>
</dbReference>
<keyword evidence="9" id="KW-0472">Membrane</keyword>
<comment type="subcellular location">
    <subcellularLocation>
        <location evidence="1">Cytoplasmic vesicle membrane</location>
    </subcellularLocation>
    <subcellularLocation>
        <location evidence="11">Synapse</location>
    </subcellularLocation>
</comment>
<feature type="region of interest" description="Disordered" evidence="13">
    <location>
        <begin position="1"/>
        <end position="92"/>
    </location>
</feature>
<reference evidence="17 18" key="1">
    <citation type="journal article" date="2018" name="Nat. Ecol. Evol.">
        <title>Genomic signatures of mitonuclear coevolution across populations of Tigriopus californicus.</title>
        <authorList>
            <person name="Barreto F.S."/>
            <person name="Watson E.T."/>
            <person name="Lima T.G."/>
            <person name="Willett C.S."/>
            <person name="Edmands S."/>
            <person name="Li W."/>
            <person name="Burton R.S."/>
        </authorList>
    </citation>
    <scope>NUCLEOTIDE SEQUENCE [LARGE SCALE GENOMIC DNA]</scope>
    <source>
        <strain evidence="17 18">San Diego</strain>
    </source>
</reference>
<dbReference type="InterPro" id="IPR033227">
    <property type="entry name" value="CAPS"/>
</dbReference>
<dbReference type="SUPFAM" id="SSF50729">
    <property type="entry name" value="PH domain-like"/>
    <property type="match status" value="1"/>
</dbReference>
<sequence>MLEPSSSEEEDDDVPRQHVNKKAPPNGTVSGGGGPPGGTGGNSVDQPKATPTSAPNTTTTDGGRSGQGQGGAKSGAQGDHPGSPQLSQNDDKNLTEAEIREKQEREEQDRKKRIQLYVFALRAIAYTFNAKQSSDMQKRHLKVTKEGHDKMKAKVESFLRGETQIPTDEAFQASVQHYRDVFLRSERIATIVAGGALSQHDCREVFRHQIEKRIRTLPEIDGLSKETVVTSWMAKYDAIMKEDEARRPGQRPTTAMLGNEVLNKEQLYDLFQQILGVKKFEHQLLYNAMQLENSDEQAAAIRRELDARQEKLQEMQRNKKLMPKFVLKEMESLYIEEMTQQINTLKSNLEMLPVQQSKPSESKYGLPKFKRNNRSQSQMSRAEDDDTHITSLSKSDVVLSFQIEVVVLEAANLKSVPSDRIIYCTMEVDNSNKLVTDQVEASRGMWDTQGDFSTSHPLPTVKIKLLTENSSMLALEDKELGKVIIHPTPLSSKAPEWHKLNVSRGSPDKDLKLKIAVRMDKPMNMKHCGYLYAMGKSVWKKWKKRYFVLVQVSQYTFAICSYKQKKSDPSEMMRLDGYTVDYIEPAGAMFFHMNLEGGKHFFNTVREGDSVLFATEDEQDAHNWVMAFYRATGQAHKPTPPVTTGKSSSVTKNQGADADRARKHGMEEFIAADPITFDHHNLFGQLQTWSLDWRIGDPFASLGWFTPGQLYILDEYCARYGVRGCYRHLRLLEDLLNCCDKNIIIDPTLIHYSYAFCAEHVHGNSVTQNPLGDFSNSPNDANNRPDGVGTVTQEEKEQFTQIKERLRVLLEHQITNFRFCFPFGRPEGALKSTLSLLERVLMKDVATPVPQNEVRGVIKKCLENAALVNYERLSEEARIEADLKNNQEEMLGEVIVPPGKKLENLIRLSELCVDLLRQNEEFYAEAFAWFSDLLVEHSEIFWSLFGVDMDTVLAEQPPDTWDSFPLFQILNDYLRMDDNLKNGKFHQHLRDTFAPQVIRYVDLMESSIGQSIHKGFEKERWEIKGNGCATSEELFWKLDALQSFIRDLHWPDPEFGQHLNHRLKKMACHMIDSCIKRTDSAFQNHLKKGILLNPTEYILTTEICAMVNVVLDAKNQSFKLCSVDGVDMHKYHSEVDDLIESTLNHMRSGLVGKLISVLESVLNKLGRYDEGSVIGSILSIANKHNVTGNGSGLGKQYMNFVRANMDQIAKKITDDLWVLSVMERWYSEQVQLLCTWLTDRLDRSLHPYQCTCLAHIVKRLRIENERHGVDPTKLRTPLYRSAVERISTEYQQQAKKGNIDCPSSMNMETWEEDDVAPSNGKGPNPMDAANAMKDALATGGVDKAATKLIGGVTKGFGGLAGKALGSFF</sequence>
<feature type="domain" description="C2" evidence="15">
    <location>
        <begin position="383"/>
        <end position="498"/>
    </location>
</feature>
<evidence type="ECO:0000256" key="1">
    <source>
        <dbReference type="ARBA" id="ARBA00004156"/>
    </source>
</evidence>
<comment type="caution">
    <text evidence="17">The sequence shown here is derived from an EMBL/GenBank/DDBJ whole genome shotgun (WGS) entry which is preliminary data.</text>
</comment>
<dbReference type="GO" id="GO:0046872">
    <property type="term" value="F:metal ion binding"/>
    <property type="evidence" value="ECO:0007669"/>
    <property type="project" value="UniProtKB-KW"/>
</dbReference>
<evidence type="ECO:0000256" key="5">
    <source>
        <dbReference type="ARBA" id="ARBA00022837"/>
    </source>
</evidence>
<dbReference type="InterPro" id="IPR000008">
    <property type="entry name" value="C2_dom"/>
</dbReference>
<dbReference type="PROSITE" id="PS50003">
    <property type="entry name" value="PH_DOMAIN"/>
    <property type="match status" value="1"/>
</dbReference>
<dbReference type="GO" id="GO:0030659">
    <property type="term" value="C:cytoplasmic vesicle membrane"/>
    <property type="evidence" value="ECO:0007669"/>
    <property type="project" value="UniProtKB-SubCell"/>
</dbReference>
<evidence type="ECO:0000256" key="11">
    <source>
        <dbReference type="ARBA" id="ARBA00034103"/>
    </source>
</evidence>
<keyword evidence="18" id="KW-1185">Reference proteome</keyword>
<dbReference type="InterPro" id="IPR010439">
    <property type="entry name" value="MUN_dom"/>
</dbReference>
<dbReference type="GO" id="GO:0015031">
    <property type="term" value="P:protein transport"/>
    <property type="evidence" value="ECO:0007669"/>
    <property type="project" value="UniProtKB-KW"/>
</dbReference>
<dbReference type="Pfam" id="PF00169">
    <property type="entry name" value="PH"/>
    <property type="match status" value="1"/>
</dbReference>
<gene>
    <name evidence="17" type="ORF">TCAL_11081</name>
</gene>
<dbReference type="GO" id="GO:1990504">
    <property type="term" value="P:dense core granule exocytosis"/>
    <property type="evidence" value="ECO:0007669"/>
    <property type="project" value="InterPro"/>
</dbReference>
<dbReference type="Pfam" id="PF06292">
    <property type="entry name" value="MUN"/>
    <property type="match status" value="1"/>
</dbReference>
<dbReference type="SMART" id="SM01145">
    <property type="entry name" value="DUF1041"/>
    <property type="match status" value="1"/>
</dbReference>
<dbReference type="FunFam" id="2.30.29.30:FF:000007">
    <property type="entry name" value="Calcium-dependent secretion activator 2 isoform B"/>
    <property type="match status" value="1"/>
</dbReference>
<keyword evidence="8" id="KW-0446">Lipid-binding</keyword>
<organism evidence="17 18">
    <name type="scientific">Tigriopus californicus</name>
    <name type="common">Marine copepod</name>
    <dbReference type="NCBI Taxonomy" id="6832"/>
    <lineage>
        <taxon>Eukaryota</taxon>
        <taxon>Metazoa</taxon>
        <taxon>Ecdysozoa</taxon>
        <taxon>Arthropoda</taxon>
        <taxon>Crustacea</taxon>
        <taxon>Multicrustacea</taxon>
        <taxon>Hexanauplia</taxon>
        <taxon>Copepoda</taxon>
        <taxon>Harpacticoida</taxon>
        <taxon>Harpacticidae</taxon>
        <taxon>Tigriopus</taxon>
    </lineage>
</organism>
<dbReference type="Proteomes" id="UP000318571">
    <property type="component" value="Chromosome 9"/>
</dbReference>
<feature type="region of interest" description="Disordered" evidence="13">
    <location>
        <begin position="354"/>
        <end position="387"/>
    </location>
</feature>
<evidence type="ECO:0000313" key="18">
    <source>
        <dbReference type="Proteomes" id="UP000318571"/>
    </source>
</evidence>
<feature type="compositionally biased region" description="Acidic residues" evidence="13">
    <location>
        <begin position="1"/>
        <end position="13"/>
    </location>
</feature>
<dbReference type="CDD" id="cd01234">
    <property type="entry name" value="PH_CADPS"/>
    <property type="match status" value="1"/>
</dbReference>
<keyword evidence="5" id="KW-0106">Calcium</keyword>
<dbReference type="InterPro" id="IPR001849">
    <property type="entry name" value="PH_domain"/>
</dbReference>
<keyword evidence="3" id="KW-0268">Exocytosis</keyword>
<feature type="compositionally biased region" description="Gly residues" evidence="13">
    <location>
        <begin position="63"/>
        <end position="73"/>
    </location>
</feature>
<dbReference type="Gene3D" id="2.30.29.30">
    <property type="entry name" value="Pleckstrin-homology domain (PH domain)/Phosphotyrosine-binding domain (PTB)"/>
    <property type="match status" value="1"/>
</dbReference>
<evidence type="ECO:0000259" key="15">
    <source>
        <dbReference type="PROSITE" id="PS50004"/>
    </source>
</evidence>
<evidence type="ECO:0000256" key="13">
    <source>
        <dbReference type="SAM" id="MobiDB-lite"/>
    </source>
</evidence>
<evidence type="ECO:0000256" key="6">
    <source>
        <dbReference type="ARBA" id="ARBA00022927"/>
    </source>
</evidence>
<feature type="domain" description="PH" evidence="14">
    <location>
        <begin position="524"/>
        <end position="633"/>
    </location>
</feature>
<evidence type="ECO:0000313" key="17">
    <source>
        <dbReference type="EMBL" id="TRY70663.1"/>
    </source>
</evidence>
<evidence type="ECO:0000256" key="2">
    <source>
        <dbReference type="ARBA" id="ARBA00022448"/>
    </source>
</evidence>
<dbReference type="FunFam" id="1.10.357.50:FF:000002">
    <property type="entry name" value="calcium-dependent secretion activator 2 isoform X7"/>
    <property type="match status" value="1"/>
</dbReference>
<evidence type="ECO:0000256" key="3">
    <source>
        <dbReference type="ARBA" id="ARBA00022483"/>
    </source>
</evidence>
<keyword evidence="10" id="KW-0968">Cytoplasmic vesicle</keyword>
<dbReference type="PANTHER" id="PTHR12166:SF8">
    <property type="entry name" value="CALCIUM-DEPENDENT SECRETION ACTIVATOR"/>
    <property type="match status" value="1"/>
</dbReference>
<evidence type="ECO:0000259" key="16">
    <source>
        <dbReference type="PROSITE" id="PS51258"/>
    </source>
</evidence>
<feature type="compositionally biased region" description="Low complexity" evidence="13">
    <location>
        <begin position="49"/>
        <end position="62"/>
    </location>
</feature>
<dbReference type="GO" id="GO:0008289">
    <property type="term" value="F:lipid binding"/>
    <property type="evidence" value="ECO:0007669"/>
    <property type="project" value="UniProtKB-KW"/>
</dbReference>
<dbReference type="SMART" id="SM00233">
    <property type="entry name" value="PH"/>
    <property type="match status" value="1"/>
</dbReference>
<name>A0A553NYZ6_TIGCA</name>
<keyword evidence="2" id="KW-0813">Transport</keyword>
<dbReference type="PROSITE" id="PS50004">
    <property type="entry name" value="C2"/>
    <property type="match status" value="1"/>
</dbReference>
<evidence type="ECO:0000259" key="14">
    <source>
        <dbReference type="PROSITE" id="PS50003"/>
    </source>
</evidence>
<dbReference type="GO" id="GO:0016079">
    <property type="term" value="P:synaptic vesicle exocytosis"/>
    <property type="evidence" value="ECO:0007669"/>
    <property type="project" value="InterPro"/>
</dbReference>
<evidence type="ECO:0000256" key="10">
    <source>
        <dbReference type="ARBA" id="ARBA00023329"/>
    </source>
</evidence>
<protein>
    <recommendedName>
        <fullName evidence="19">Calcium-dependent secretion activator</fullName>
    </recommendedName>
</protein>
<dbReference type="Pfam" id="PF25341">
    <property type="entry name" value="C2_CAPS"/>
    <property type="match status" value="1"/>
</dbReference>
<keyword evidence="12" id="KW-0175">Coiled coil</keyword>
<evidence type="ECO:0000256" key="12">
    <source>
        <dbReference type="SAM" id="Coils"/>
    </source>
</evidence>
<evidence type="ECO:0008006" key="19">
    <source>
        <dbReference type="Google" id="ProtNLM"/>
    </source>
</evidence>
<feature type="compositionally biased region" description="Gly residues" evidence="13">
    <location>
        <begin position="29"/>
        <end position="41"/>
    </location>
</feature>
<dbReference type="InterPro" id="IPR011993">
    <property type="entry name" value="PH-like_dom_sf"/>
</dbReference>